<dbReference type="AlphaFoldDB" id="A0A914H4H8"/>
<accession>A0A914H4H8</accession>
<feature type="region of interest" description="Disordered" evidence="1">
    <location>
        <begin position="1"/>
        <end position="31"/>
    </location>
</feature>
<sequence>MPSSPSATTRVPPQHQHQHQQQLNDFIGASGERRMSFGSELALQHGVHFEGKYIGSMEIARPGTREI</sequence>
<proteinExistence type="predicted"/>
<protein>
    <submittedName>
        <fullName evidence="3">Uncharacterized protein</fullName>
    </submittedName>
</protein>
<reference evidence="3" key="1">
    <citation type="submission" date="2022-11" db="UniProtKB">
        <authorList>
            <consortium name="WormBaseParasite"/>
        </authorList>
    </citation>
    <scope>IDENTIFICATION</scope>
</reference>
<feature type="compositionally biased region" description="Polar residues" evidence="1">
    <location>
        <begin position="1"/>
        <end position="11"/>
    </location>
</feature>
<dbReference type="Proteomes" id="UP000887572">
    <property type="component" value="Unplaced"/>
</dbReference>
<evidence type="ECO:0000313" key="2">
    <source>
        <dbReference type="Proteomes" id="UP000887572"/>
    </source>
</evidence>
<dbReference type="WBParaSite" id="Gr19_v10_g13572.t1">
    <property type="protein sequence ID" value="Gr19_v10_g13572.t1"/>
    <property type="gene ID" value="Gr19_v10_g13572"/>
</dbReference>
<organism evidence="2 3">
    <name type="scientific">Globodera rostochiensis</name>
    <name type="common">Golden nematode worm</name>
    <name type="synonym">Heterodera rostochiensis</name>
    <dbReference type="NCBI Taxonomy" id="31243"/>
    <lineage>
        <taxon>Eukaryota</taxon>
        <taxon>Metazoa</taxon>
        <taxon>Ecdysozoa</taxon>
        <taxon>Nematoda</taxon>
        <taxon>Chromadorea</taxon>
        <taxon>Rhabditida</taxon>
        <taxon>Tylenchina</taxon>
        <taxon>Tylenchomorpha</taxon>
        <taxon>Tylenchoidea</taxon>
        <taxon>Heteroderidae</taxon>
        <taxon>Heteroderinae</taxon>
        <taxon>Globodera</taxon>
    </lineage>
</organism>
<name>A0A914H4H8_GLORO</name>
<evidence type="ECO:0000256" key="1">
    <source>
        <dbReference type="SAM" id="MobiDB-lite"/>
    </source>
</evidence>
<keyword evidence="2" id="KW-1185">Reference proteome</keyword>
<evidence type="ECO:0000313" key="3">
    <source>
        <dbReference type="WBParaSite" id="Gr19_v10_g13572.t1"/>
    </source>
</evidence>